<organism evidence="2 3">
    <name type="scientific">Posidoniimonas polymericola</name>
    <dbReference type="NCBI Taxonomy" id="2528002"/>
    <lineage>
        <taxon>Bacteria</taxon>
        <taxon>Pseudomonadati</taxon>
        <taxon>Planctomycetota</taxon>
        <taxon>Planctomycetia</taxon>
        <taxon>Pirellulales</taxon>
        <taxon>Lacipirellulaceae</taxon>
        <taxon>Posidoniimonas</taxon>
    </lineage>
</organism>
<sequence>MDSAPKPYRWSLADLLSFVPFVASVVNWFVSLFLPATNRAPGIECLGLSLFGTVVPVQGYYFLSIVASVMHGTLLLVVVSRFRRGRFWARPRCFVAAGVLVGGVGIYGLIGEAAFNSLQVGYRVWLSSFLLMAVALTLSGLQSGDTPAGEPDC</sequence>
<keyword evidence="1" id="KW-0472">Membrane</keyword>
<feature type="transmembrane region" description="Helical" evidence="1">
    <location>
        <begin position="91"/>
        <end position="110"/>
    </location>
</feature>
<dbReference type="RefSeq" id="WP_146589470.1">
    <property type="nucleotide sequence ID" value="NZ_SJPO01000009.1"/>
</dbReference>
<feature type="transmembrane region" description="Helical" evidence="1">
    <location>
        <begin position="59"/>
        <end position="79"/>
    </location>
</feature>
<keyword evidence="1" id="KW-1133">Transmembrane helix</keyword>
<proteinExistence type="predicted"/>
<feature type="transmembrane region" description="Helical" evidence="1">
    <location>
        <begin position="122"/>
        <end position="141"/>
    </location>
</feature>
<keyword evidence="1" id="KW-0812">Transmembrane</keyword>
<evidence type="ECO:0000313" key="3">
    <source>
        <dbReference type="Proteomes" id="UP000318478"/>
    </source>
</evidence>
<evidence type="ECO:0000313" key="2">
    <source>
        <dbReference type="EMBL" id="TWT73723.1"/>
    </source>
</evidence>
<dbReference type="Proteomes" id="UP000318478">
    <property type="component" value="Unassembled WGS sequence"/>
</dbReference>
<evidence type="ECO:0000256" key="1">
    <source>
        <dbReference type="SAM" id="Phobius"/>
    </source>
</evidence>
<name>A0A5C5YFW8_9BACT</name>
<accession>A0A5C5YFW8</accession>
<gene>
    <name evidence="2" type="ORF">Pla123a_36160</name>
</gene>
<comment type="caution">
    <text evidence="2">The sequence shown here is derived from an EMBL/GenBank/DDBJ whole genome shotgun (WGS) entry which is preliminary data.</text>
</comment>
<reference evidence="2 3" key="1">
    <citation type="submission" date="2019-02" db="EMBL/GenBank/DDBJ databases">
        <title>Deep-cultivation of Planctomycetes and their phenomic and genomic characterization uncovers novel biology.</title>
        <authorList>
            <person name="Wiegand S."/>
            <person name="Jogler M."/>
            <person name="Boedeker C."/>
            <person name="Pinto D."/>
            <person name="Vollmers J."/>
            <person name="Rivas-Marin E."/>
            <person name="Kohn T."/>
            <person name="Peeters S.H."/>
            <person name="Heuer A."/>
            <person name="Rast P."/>
            <person name="Oberbeckmann S."/>
            <person name="Bunk B."/>
            <person name="Jeske O."/>
            <person name="Meyerdierks A."/>
            <person name="Storesund J.E."/>
            <person name="Kallscheuer N."/>
            <person name="Luecker S."/>
            <person name="Lage O.M."/>
            <person name="Pohl T."/>
            <person name="Merkel B.J."/>
            <person name="Hornburger P."/>
            <person name="Mueller R.-W."/>
            <person name="Bruemmer F."/>
            <person name="Labrenz M."/>
            <person name="Spormann A.M."/>
            <person name="Op Den Camp H."/>
            <person name="Overmann J."/>
            <person name="Amann R."/>
            <person name="Jetten M.S.M."/>
            <person name="Mascher T."/>
            <person name="Medema M.H."/>
            <person name="Devos D.P."/>
            <person name="Kaster A.-K."/>
            <person name="Ovreas L."/>
            <person name="Rohde M."/>
            <person name="Galperin M.Y."/>
            <person name="Jogler C."/>
        </authorList>
    </citation>
    <scope>NUCLEOTIDE SEQUENCE [LARGE SCALE GENOMIC DNA]</scope>
    <source>
        <strain evidence="2 3">Pla123a</strain>
    </source>
</reference>
<dbReference type="EMBL" id="SJPO01000009">
    <property type="protein sequence ID" value="TWT73723.1"/>
    <property type="molecule type" value="Genomic_DNA"/>
</dbReference>
<dbReference type="AlphaFoldDB" id="A0A5C5YFW8"/>
<keyword evidence="3" id="KW-1185">Reference proteome</keyword>
<protein>
    <submittedName>
        <fullName evidence="2">Uncharacterized protein</fullName>
    </submittedName>
</protein>
<feature type="transmembrane region" description="Helical" evidence="1">
    <location>
        <begin position="12"/>
        <end position="34"/>
    </location>
</feature>